<reference evidence="1 2" key="1">
    <citation type="submission" date="2014-04" db="EMBL/GenBank/DDBJ databases">
        <authorList>
            <consortium name="DOE Joint Genome Institute"/>
            <person name="Kuo A."/>
            <person name="Ruytinx J."/>
            <person name="Rineau F."/>
            <person name="Colpaert J."/>
            <person name="Kohler A."/>
            <person name="Nagy L.G."/>
            <person name="Floudas D."/>
            <person name="Copeland A."/>
            <person name="Barry K.W."/>
            <person name="Cichocki N."/>
            <person name="Veneault-Fourrey C."/>
            <person name="LaButti K."/>
            <person name="Lindquist E.A."/>
            <person name="Lipzen A."/>
            <person name="Lundell T."/>
            <person name="Morin E."/>
            <person name="Murat C."/>
            <person name="Sun H."/>
            <person name="Tunlid A."/>
            <person name="Henrissat B."/>
            <person name="Grigoriev I.V."/>
            <person name="Hibbett D.S."/>
            <person name="Martin F."/>
            <person name="Nordberg H.P."/>
            <person name="Cantor M.N."/>
            <person name="Hua S.X."/>
        </authorList>
    </citation>
    <scope>NUCLEOTIDE SEQUENCE [LARGE SCALE GENOMIC DNA]</scope>
    <source>
        <strain evidence="1 2">UH-Slu-Lm8-n1</strain>
    </source>
</reference>
<sequence>MFEQPETTPARLRIWQQNLNNSRAAQESILNGPTARKWDILALQEACKD</sequence>
<organism evidence="1 2">
    <name type="scientific">Suillus luteus UH-Slu-Lm8-n1</name>
    <dbReference type="NCBI Taxonomy" id="930992"/>
    <lineage>
        <taxon>Eukaryota</taxon>
        <taxon>Fungi</taxon>
        <taxon>Dikarya</taxon>
        <taxon>Basidiomycota</taxon>
        <taxon>Agaricomycotina</taxon>
        <taxon>Agaricomycetes</taxon>
        <taxon>Agaricomycetidae</taxon>
        <taxon>Boletales</taxon>
        <taxon>Suillineae</taxon>
        <taxon>Suillaceae</taxon>
        <taxon>Suillus</taxon>
    </lineage>
</organism>
<reference evidence="2" key="2">
    <citation type="submission" date="2015-01" db="EMBL/GenBank/DDBJ databases">
        <title>Evolutionary Origins and Diversification of the Mycorrhizal Mutualists.</title>
        <authorList>
            <consortium name="DOE Joint Genome Institute"/>
            <consortium name="Mycorrhizal Genomics Consortium"/>
            <person name="Kohler A."/>
            <person name="Kuo A."/>
            <person name="Nagy L.G."/>
            <person name="Floudas D."/>
            <person name="Copeland A."/>
            <person name="Barry K.W."/>
            <person name="Cichocki N."/>
            <person name="Veneault-Fourrey C."/>
            <person name="LaButti K."/>
            <person name="Lindquist E.A."/>
            <person name="Lipzen A."/>
            <person name="Lundell T."/>
            <person name="Morin E."/>
            <person name="Murat C."/>
            <person name="Riley R."/>
            <person name="Ohm R."/>
            <person name="Sun H."/>
            <person name="Tunlid A."/>
            <person name="Henrissat B."/>
            <person name="Grigoriev I.V."/>
            <person name="Hibbett D.S."/>
            <person name="Martin F."/>
        </authorList>
    </citation>
    <scope>NUCLEOTIDE SEQUENCE [LARGE SCALE GENOMIC DNA]</scope>
    <source>
        <strain evidence="2">UH-Slu-Lm8-n1</strain>
    </source>
</reference>
<proteinExistence type="predicted"/>
<evidence type="ECO:0000313" key="1">
    <source>
        <dbReference type="EMBL" id="KIK33069.1"/>
    </source>
</evidence>
<dbReference type="OrthoDB" id="2840473at2759"/>
<protein>
    <submittedName>
        <fullName evidence="1">Uncharacterized protein</fullName>
    </submittedName>
</protein>
<dbReference type="SUPFAM" id="SSF56219">
    <property type="entry name" value="DNase I-like"/>
    <property type="match status" value="1"/>
</dbReference>
<dbReference type="InterPro" id="IPR036691">
    <property type="entry name" value="Endo/exonu/phosph_ase_sf"/>
</dbReference>
<dbReference type="InParanoid" id="A0A0D0A4B9"/>
<evidence type="ECO:0000313" key="2">
    <source>
        <dbReference type="Proteomes" id="UP000054485"/>
    </source>
</evidence>
<dbReference type="Gene3D" id="3.60.10.10">
    <property type="entry name" value="Endonuclease/exonuclease/phosphatase"/>
    <property type="match status" value="1"/>
</dbReference>
<dbReference type="AlphaFoldDB" id="A0A0D0A4B9"/>
<accession>A0A0D0A4B9</accession>
<name>A0A0D0A4B9_9AGAM</name>
<gene>
    <name evidence="1" type="ORF">CY34DRAFT_100301</name>
</gene>
<keyword evidence="2" id="KW-1185">Reference proteome</keyword>
<dbReference type="Proteomes" id="UP000054485">
    <property type="component" value="Unassembled WGS sequence"/>
</dbReference>
<dbReference type="HOGENOM" id="CLU_3143971_0_0_1"/>
<dbReference type="EMBL" id="KN836035">
    <property type="protein sequence ID" value="KIK33069.1"/>
    <property type="molecule type" value="Genomic_DNA"/>
</dbReference>